<dbReference type="Gene3D" id="3.40.140.10">
    <property type="entry name" value="Cytidine Deaminase, domain 2"/>
    <property type="match status" value="1"/>
</dbReference>
<evidence type="ECO:0000313" key="7">
    <source>
        <dbReference type="Proteomes" id="UP000092668"/>
    </source>
</evidence>
<feature type="domain" description="CMP/dCMP-type deaminase" evidence="5">
    <location>
        <begin position="107"/>
        <end position="294"/>
    </location>
</feature>
<organism evidence="6 7">
    <name type="scientific">Mycolicibacter kumamotonensis</name>
    <dbReference type="NCBI Taxonomy" id="354243"/>
    <lineage>
        <taxon>Bacteria</taxon>
        <taxon>Bacillati</taxon>
        <taxon>Actinomycetota</taxon>
        <taxon>Actinomycetes</taxon>
        <taxon>Mycobacteriales</taxon>
        <taxon>Mycobacteriaceae</taxon>
        <taxon>Mycolicibacter</taxon>
    </lineage>
</organism>
<dbReference type="Proteomes" id="UP000092668">
    <property type="component" value="Unassembled WGS sequence"/>
</dbReference>
<dbReference type="GO" id="GO:0008270">
    <property type="term" value="F:zinc ion binding"/>
    <property type="evidence" value="ECO:0007669"/>
    <property type="project" value="InterPro"/>
</dbReference>
<keyword evidence="7" id="KW-1185">Reference proteome</keyword>
<gene>
    <name evidence="6" type="ORF">ACT18_02570</name>
</gene>
<keyword evidence="2" id="KW-0479">Metal-binding</keyword>
<name>A0A1B8SKD9_9MYCO</name>
<dbReference type="PROSITE" id="PS51747">
    <property type="entry name" value="CYT_DCMP_DEAMINASES_2"/>
    <property type="match status" value="1"/>
</dbReference>
<dbReference type="InterPro" id="IPR016192">
    <property type="entry name" value="APOBEC/CMP_deaminase_Zn-bd"/>
</dbReference>
<keyword evidence="3" id="KW-0378">Hydrolase</keyword>
<dbReference type="PANTHER" id="PTHR11086:SF18">
    <property type="entry name" value="DEOXYCYTIDYLATE DEAMINASE"/>
    <property type="match status" value="1"/>
</dbReference>
<keyword evidence="4" id="KW-0862">Zinc</keyword>
<dbReference type="SUPFAM" id="SSF53927">
    <property type="entry name" value="Cytidine deaminase-like"/>
    <property type="match status" value="1"/>
</dbReference>
<evidence type="ECO:0000313" key="6">
    <source>
        <dbReference type="EMBL" id="OBY33198.1"/>
    </source>
</evidence>
<sequence length="364" mass="40781">MEEVYQLRNIYGDRYFQLGLQSSEEKRSEFIKSMVRSVTFVKSDGELDSDVSLLMGRDLLESHKFGQNTMRAFPLSDVFIDMDSDPESQVGRTLNLLFGSPDYEVPTTEEYGMQLAYVSSTRSPELGLKVGAAILSDDQRVVAMGVNVHPEDKEQSPLFDESASDIGKLVLDTVRSLAKDYLTEGACAELERDPDRFTRDLLDGPLRSARIRDLTEFQPTVHAEMSALLDALRTQSSLEGVTIYVTAYPCHGCAKHLVDLRLPVVYLEPYPKSRAATMYGRTVRQTFRAFTGVAPVRYQKLFAVSSDRKLPDGTRRGWADSEKLRAQPRVDSDVTISLINEREVTAIGHLPDPQGVDLTTHTSR</sequence>
<dbReference type="PANTHER" id="PTHR11086">
    <property type="entry name" value="DEOXYCYTIDYLATE DEAMINASE-RELATED"/>
    <property type="match status" value="1"/>
</dbReference>
<reference evidence="6 7" key="1">
    <citation type="submission" date="2015-06" db="EMBL/GenBank/DDBJ databases">
        <title>Genome sequence of Mycobacterium kumamotonense strain Roo.</title>
        <authorList>
            <person name="Greninger A.L."/>
            <person name="Cunningham G."/>
            <person name="Miller S."/>
        </authorList>
    </citation>
    <scope>NUCLEOTIDE SEQUENCE [LARGE SCALE GENOMIC DNA]</scope>
    <source>
        <strain evidence="6 7">Roo</strain>
    </source>
</reference>
<evidence type="ECO:0000259" key="5">
    <source>
        <dbReference type="PROSITE" id="PS51747"/>
    </source>
</evidence>
<evidence type="ECO:0000256" key="1">
    <source>
        <dbReference type="ARBA" id="ARBA00006576"/>
    </source>
</evidence>
<proteinExistence type="inferred from homology"/>
<evidence type="ECO:0000256" key="2">
    <source>
        <dbReference type="ARBA" id="ARBA00022723"/>
    </source>
</evidence>
<dbReference type="PROSITE" id="PS00903">
    <property type="entry name" value="CYT_DCMP_DEAMINASES_1"/>
    <property type="match status" value="1"/>
</dbReference>
<dbReference type="InterPro" id="IPR002125">
    <property type="entry name" value="CMP_dCMP_dom"/>
</dbReference>
<comment type="caution">
    <text evidence="6">The sequence shown here is derived from an EMBL/GenBank/DDBJ whole genome shotgun (WGS) entry which is preliminary data.</text>
</comment>
<dbReference type="AlphaFoldDB" id="A0A1B8SKD9"/>
<protein>
    <recommendedName>
        <fullName evidence="5">CMP/dCMP-type deaminase domain-containing protein</fullName>
    </recommendedName>
</protein>
<dbReference type="GO" id="GO:0004132">
    <property type="term" value="F:dCMP deaminase activity"/>
    <property type="evidence" value="ECO:0007669"/>
    <property type="project" value="TreeGrafter"/>
</dbReference>
<dbReference type="EMBL" id="LFOE01000002">
    <property type="protein sequence ID" value="OBY33198.1"/>
    <property type="molecule type" value="Genomic_DNA"/>
</dbReference>
<dbReference type="InterPro" id="IPR016193">
    <property type="entry name" value="Cytidine_deaminase-like"/>
</dbReference>
<evidence type="ECO:0000256" key="4">
    <source>
        <dbReference type="ARBA" id="ARBA00022833"/>
    </source>
</evidence>
<evidence type="ECO:0000256" key="3">
    <source>
        <dbReference type="ARBA" id="ARBA00022801"/>
    </source>
</evidence>
<dbReference type="GO" id="GO:0005737">
    <property type="term" value="C:cytoplasm"/>
    <property type="evidence" value="ECO:0007669"/>
    <property type="project" value="TreeGrafter"/>
</dbReference>
<accession>A0A1B8SKD9</accession>
<dbReference type="Pfam" id="PF00383">
    <property type="entry name" value="dCMP_cyt_deam_1"/>
    <property type="match status" value="1"/>
</dbReference>
<comment type="similarity">
    <text evidence="1">Belongs to the cytidine and deoxycytidylate deaminase family.</text>
</comment>
<dbReference type="InterPro" id="IPR015517">
    <property type="entry name" value="dCMP_deaminase-rel"/>
</dbReference>